<feature type="compositionally biased region" description="Pro residues" evidence="1">
    <location>
        <begin position="184"/>
        <end position="199"/>
    </location>
</feature>
<feature type="region of interest" description="Disordered" evidence="1">
    <location>
        <begin position="174"/>
        <end position="210"/>
    </location>
</feature>
<dbReference type="Proteomes" id="UP000280296">
    <property type="component" value="Unassembled WGS sequence"/>
</dbReference>
<dbReference type="SUPFAM" id="SSF53448">
    <property type="entry name" value="Nucleotide-diphospho-sugar transferases"/>
    <property type="match status" value="2"/>
</dbReference>
<dbReference type="RefSeq" id="WP_126725156.1">
    <property type="nucleotide sequence ID" value="NZ_RYZH01000016.1"/>
</dbReference>
<comment type="caution">
    <text evidence="2">The sequence shown here is derived from an EMBL/GenBank/DDBJ whole genome shotgun (WGS) entry which is preliminary data.</text>
</comment>
<evidence type="ECO:0000313" key="2">
    <source>
        <dbReference type="EMBL" id="RUL87840.1"/>
    </source>
</evidence>
<name>A0A432MKP4_9BACT</name>
<evidence type="ECO:0000313" key="3">
    <source>
        <dbReference type="Proteomes" id="UP000280296"/>
    </source>
</evidence>
<organism evidence="2 3">
    <name type="scientific">Tautonia sociabilis</name>
    <dbReference type="NCBI Taxonomy" id="2080755"/>
    <lineage>
        <taxon>Bacteria</taxon>
        <taxon>Pseudomonadati</taxon>
        <taxon>Planctomycetota</taxon>
        <taxon>Planctomycetia</taxon>
        <taxon>Isosphaerales</taxon>
        <taxon>Isosphaeraceae</taxon>
        <taxon>Tautonia</taxon>
    </lineage>
</organism>
<gene>
    <name evidence="2" type="ORF">TsocGM_09900</name>
</gene>
<evidence type="ECO:0000256" key="1">
    <source>
        <dbReference type="SAM" id="MobiDB-lite"/>
    </source>
</evidence>
<dbReference type="OrthoDB" id="234165at2"/>
<reference evidence="2 3" key="1">
    <citation type="submission" date="2018-12" db="EMBL/GenBank/DDBJ databases">
        <authorList>
            <person name="Toschakov S.V."/>
        </authorList>
    </citation>
    <scope>NUCLEOTIDE SEQUENCE [LARGE SCALE GENOMIC DNA]</scope>
    <source>
        <strain evidence="2 3">GM2012</strain>
    </source>
</reference>
<accession>A0A432MKP4</accession>
<keyword evidence="3" id="KW-1185">Reference proteome</keyword>
<dbReference type="InterPro" id="IPR029044">
    <property type="entry name" value="Nucleotide-diphossugar_trans"/>
</dbReference>
<dbReference type="AlphaFoldDB" id="A0A432MKP4"/>
<reference evidence="2 3" key="2">
    <citation type="submission" date="2019-01" db="EMBL/GenBank/DDBJ databases">
        <title>Tautonia sociabilis, a novel thermotolerant planctomycete of Isosphaeraceae family, isolated from a 4000 m deep subterranean habitat.</title>
        <authorList>
            <person name="Kovaleva O.L."/>
            <person name="Elcheninov A.G."/>
            <person name="Van Heerden E."/>
            <person name="Toshchakov S.V."/>
            <person name="Novikov A."/>
            <person name="Bonch-Osmolovskaya E.A."/>
            <person name="Kublanov I.V."/>
        </authorList>
    </citation>
    <scope>NUCLEOTIDE SEQUENCE [LARGE SCALE GENOMIC DNA]</scope>
    <source>
        <strain evidence="2 3">GM2012</strain>
    </source>
</reference>
<proteinExistence type="predicted"/>
<dbReference type="GO" id="GO:0016740">
    <property type="term" value="F:transferase activity"/>
    <property type="evidence" value="ECO:0007669"/>
    <property type="project" value="UniProtKB-KW"/>
</dbReference>
<dbReference type="Gene3D" id="3.90.550.10">
    <property type="entry name" value="Spore Coat Polysaccharide Biosynthesis Protein SpsA, Chain A"/>
    <property type="match status" value="1"/>
</dbReference>
<sequence length="471" mass="52232">MNLPDVDLLLLSRDDEPPRPDVWAGIQAQRGVRLHVHRLIGTPFPSDVNRFETITRARNAGRGVGSSPFVLLLDDDVVLGPLCASRLVEGLRRRPAFAALAADSAGEMASGHDHWDYPRHVGMAAVMFRRDRLRALIFRWEPGKCECLCCCEDLRRDGLGIGYLQGAEAWHRPAPRAVQEPAEPAAPPPPLASPPPEASPPSASEGGPPGRVLAAFDRRHYRLFLRRFVGSFRRAGNTETITAFASGLYPSERRLLAATPGIELEVVPDDLHPAKGRLRDFRPVVERWPEDTPVAYWDAGDTFFQARISPLWDLVRAHPDRLLAVLEVLTFRQTAPGGSYSWLTSIHDEASRRHWLDLLLDRQVINGGFAAGTARVFARYLDAAWTLHESDSLRGSTDFGDQTAMNAHLYSHPDSWLPIPSGWNYVLVGLPPGSFRVRSDGWTDRLDGQPLQVVHGAGRTLAAWDLVHLTS</sequence>
<dbReference type="EMBL" id="RYZH01000016">
    <property type="protein sequence ID" value="RUL87840.1"/>
    <property type="molecule type" value="Genomic_DNA"/>
</dbReference>
<protein>
    <submittedName>
        <fullName evidence="2">Glycosyltransferase family 2 protein</fullName>
    </submittedName>
</protein>
<keyword evidence="2" id="KW-0808">Transferase</keyword>